<dbReference type="Gene3D" id="3.30.720.50">
    <property type="match status" value="1"/>
</dbReference>
<dbReference type="Pfam" id="PF23253">
    <property type="entry name" value="KH_PARP14_6"/>
    <property type="match status" value="1"/>
</dbReference>
<dbReference type="SUPFAM" id="SSF52949">
    <property type="entry name" value="Macro domain-like"/>
    <property type="match status" value="3"/>
</dbReference>
<evidence type="ECO:0000313" key="13">
    <source>
        <dbReference type="EMBL" id="NWU99031.1"/>
    </source>
</evidence>
<dbReference type="SUPFAM" id="SSF117839">
    <property type="entry name" value="WWE domain"/>
    <property type="match status" value="1"/>
</dbReference>
<dbReference type="PROSITE" id="PS51154">
    <property type="entry name" value="MACRO"/>
    <property type="match status" value="3"/>
</dbReference>
<dbReference type="OrthoDB" id="6133115at2759"/>
<feature type="non-terminal residue" evidence="13">
    <location>
        <position position="1"/>
    </location>
</feature>
<dbReference type="GO" id="GO:0003950">
    <property type="term" value="F:NAD+ poly-ADP-ribosyltransferase activity"/>
    <property type="evidence" value="ECO:0007669"/>
    <property type="project" value="UniProtKB-UniRule"/>
</dbReference>
<dbReference type="InterPro" id="IPR012677">
    <property type="entry name" value="Nucleotide-bd_a/b_plait_sf"/>
</dbReference>
<dbReference type="Gene3D" id="3.40.220.10">
    <property type="entry name" value="Leucine Aminopeptidase, subunit E, domain 1"/>
    <property type="match status" value="3"/>
</dbReference>
<evidence type="ECO:0000259" key="10">
    <source>
        <dbReference type="PROSITE" id="PS50918"/>
    </source>
</evidence>
<dbReference type="InterPro" id="IPR012317">
    <property type="entry name" value="Poly(ADP-ribose)pol_cat_dom"/>
</dbReference>
<dbReference type="Pfam" id="PF01661">
    <property type="entry name" value="Macro"/>
    <property type="match status" value="3"/>
</dbReference>
<dbReference type="Pfam" id="PF23245">
    <property type="entry name" value="RRM_PARP14_2"/>
    <property type="match status" value="1"/>
</dbReference>
<comment type="subcellular location">
    <subcellularLocation>
        <location evidence="1">Nucleus</location>
    </subcellularLocation>
</comment>
<dbReference type="InterPro" id="IPR002589">
    <property type="entry name" value="Macro_dom"/>
</dbReference>
<dbReference type="SMART" id="SM00506">
    <property type="entry name" value="A1pp"/>
    <property type="match status" value="3"/>
</dbReference>
<dbReference type="Pfam" id="PF23251">
    <property type="entry name" value="KH_PARP14_4"/>
    <property type="match status" value="1"/>
</dbReference>
<dbReference type="CDD" id="cd01439">
    <property type="entry name" value="TCCD_inducible_PARP_like"/>
    <property type="match status" value="1"/>
</dbReference>
<feature type="region of interest" description="Disordered" evidence="9">
    <location>
        <begin position="855"/>
        <end position="877"/>
    </location>
</feature>
<dbReference type="Pfam" id="PF23249">
    <property type="entry name" value="KH_PARP14_3"/>
    <property type="match status" value="1"/>
</dbReference>
<dbReference type="PROSITE" id="PS50918">
    <property type="entry name" value="WWE"/>
    <property type="match status" value="1"/>
</dbReference>
<keyword evidence="14" id="KW-1185">Reference proteome</keyword>
<dbReference type="InterPro" id="IPR057049">
    <property type="entry name" value="PARP14_KH_8"/>
</dbReference>
<dbReference type="Pfam" id="PF23085">
    <property type="entry name" value="RRM_PARP14_3"/>
    <property type="match status" value="1"/>
</dbReference>
<name>A0A7K6BB40_UPUEP</name>
<dbReference type="SUPFAM" id="SSF56399">
    <property type="entry name" value="ADP-ribosylation"/>
    <property type="match status" value="1"/>
</dbReference>
<dbReference type="InterPro" id="IPR057046">
    <property type="entry name" value="PARP14_KH_4"/>
</dbReference>
<dbReference type="GO" id="GO:0005634">
    <property type="term" value="C:nucleus"/>
    <property type="evidence" value="ECO:0007669"/>
    <property type="project" value="UniProtKB-SubCell"/>
</dbReference>
<proteinExistence type="inferred from homology"/>
<dbReference type="InterPro" id="IPR043472">
    <property type="entry name" value="Macro_dom-like"/>
</dbReference>
<feature type="non-terminal residue" evidence="13">
    <location>
        <position position="1675"/>
    </location>
</feature>
<dbReference type="InterPro" id="IPR052056">
    <property type="entry name" value="Mono-ARTD/PARP"/>
</dbReference>
<feature type="domain" description="Macro" evidence="12">
    <location>
        <begin position="876"/>
        <end position="1062"/>
    </location>
</feature>
<dbReference type="Proteomes" id="UP000544127">
    <property type="component" value="Unassembled WGS sequence"/>
</dbReference>
<dbReference type="EC" id="2.4.2.-" evidence="7"/>
<dbReference type="CDD" id="cd02903">
    <property type="entry name" value="Macro_BAL-like"/>
    <property type="match status" value="1"/>
</dbReference>
<dbReference type="CDD" id="cd02907">
    <property type="entry name" value="Macro_Af1521_BAL-like"/>
    <property type="match status" value="1"/>
</dbReference>
<evidence type="ECO:0000256" key="8">
    <source>
        <dbReference type="SAM" id="Coils"/>
    </source>
</evidence>
<dbReference type="Pfam" id="PF22005">
    <property type="entry name" value="WWE_1"/>
    <property type="match status" value="1"/>
</dbReference>
<dbReference type="InterPro" id="IPR057048">
    <property type="entry name" value="PARP14_KH_6"/>
</dbReference>
<dbReference type="GO" id="GO:0010629">
    <property type="term" value="P:negative regulation of gene expression"/>
    <property type="evidence" value="ECO:0007669"/>
    <property type="project" value="TreeGrafter"/>
</dbReference>
<keyword evidence="8" id="KW-0175">Coiled coil</keyword>
<keyword evidence="5" id="KW-0539">Nucleus</keyword>
<dbReference type="Pfam" id="PF23248">
    <property type="entry name" value="KH_PARP14_2"/>
    <property type="match status" value="1"/>
</dbReference>
<dbReference type="GO" id="GO:0003714">
    <property type="term" value="F:transcription corepressor activity"/>
    <property type="evidence" value="ECO:0007669"/>
    <property type="project" value="TreeGrafter"/>
</dbReference>
<comment type="similarity">
    <text evidence="6">Belongs to the ARTD/PARP family.</text>
</comment>
<evidence type="ECO:0000256" key="9">
    <source>
        <dbReference type="SAM" id="MobiDB-lite"/>
    </source>
</evidence>
<dbReference type="InterPro" id="IPR057044">
    <property type="entry name" value="PARP14_KH_1"/>
</dbReference>
<dbReference type="InterPro" id="IPR054596">
    <property type="entry name" value="PARP14_WWE"/>
</dbReference>
<gene>
    <name evidence="13" type="primary">Parp14</name>
    <name evidence="13" type="ORF">UPUEPO_R11878</name>
</gene>
<evidence type="ECO:0000256" key="4">
    <source>
        <dbReference type="ARBA" id="ARBA00023027"/>
    </source>
</evidence>
<organism evidence="13 14">
    <name type="scientific">Upupa epops</name>
    <name type="common">Eurasian hoopoe</name>
    <dbReference type="NCBI Taxonomy" id="57439"/>
    <lineage>
        <taxon>Eukaryota</taxon>
        <taxon>Metazoa</taxon>
        <taxon>Chordata</taxon>
        <taxon>Craniata</taxon>
        <taxon>Vertebrata</taxon>
        <taxon>Euteleostomi</taxon>
        <taxon>Archelosauria</taxon>
        <taxon>Archosauria</taxon>
        <taxon>Dinosauria</taxon>
        <taxon>Saurischia</taxon>
        <taxon>Theropoda</taxon>
        <taxon>Coelurosauria</taxon>
        <taxon>Aves</taxon>
        <taxon>Neognathae</taxon>
        <taxon>Neoaves</taxon>
        <taxon>Telluraves</taxon>
        <taxon>Coraciimorphae</taxon>
        <taxon>Bucerotiformes</taxon>
        <taxon>Upupidae</taxon>
        <taxon>Upupa</taxon>
    </lineage>
</organism>
<accession>A0A7K6BB40</accession>
<protein>
    <recommendedName>
        <fullName evidence="7">Poly [ADP-ribose] polymerase</fullName>
        <shortName evidence="7">PARP</shortName>
        <ecNumber evidence="7">2.4.2.-</ecNumber>
    </recommendedName>
</protein>
<feature type="coiled-coil region" evidence="8">
    <location>
        <begin position="319"/>
        <end position="350"/>
    </location>
</feature>
<dbReference type="InterPro" id="IPR037197">
    <property type="entry name" value="WWE_dom_sf"/>
</dbReference>
<dbReference type="EMBL" id="VZRI01011147">
    <property type="protein sequence ID" value="NWU99031.1"/>
    <property type="molecule type" value="Genomic_DNA"/>
</dbReference>
<feature type="domain" description="Macro" evidence="12">
    <location>
        <begin position="1086"/>
        <end position="1257"/>
    </location>
</feature>
<feature type="domain" description="Macro" evidence="12">
    <location>
        <begin position="660"/>
        <end position="847"/>
    </location>
</feature>
<dbReference type="Gene3D" id="3.30.70.330">
    <property type="match status" value="1"/>
</dbReference>
<evidence type="ECO:0000259" key="12">
    <source>
        <dbReference type="PROSITE" id="PS51154"/>
    </source>
</evidence>
<evidence type="ECO:0000259" key="11">
    <source>
        <dbReference type="PROSITE" id="PS51059"/>
    </source>
</evidence>
<evidence type="ECO:0000256" key="7">
    <source>
        <dbReference type="RuleBase" id="RU362114"/>
    </source>
</evidence>
<feature type="domain" description="PARP catalytic" evidence="11">
    <location>
        <begin position="1479"/>
        <end position="1675"/>
    </location>
</feature>
<reference evidence="13 14" key="1">
    <citation type="submission" date="2019-09" db="EMBL/GenBank/DDBJ databases">
        <title>Bird 10,000 Genomes (B10K) Project - Family phase.</title>
        <authorList>
            <person name="Zhang G."/>
        </authorList>
    </citation>
    <scope>NUCLEOTIDE SEQUENCE [LARGE SCALE GENOMIC DNA]</scope>
    <source>
        <strain evidence="13">B10K-DU-012-37</strain>
    </source>
</reference>
<evidence type="ECO:0000256" key="3">
    <source>
        <dbReference type="ARBA" id="ARBA00022679"/>
    </source>
</evidence>
<evidence type="ECO:0000313" key="14">
    <source>
        <dbReference type="Proteomes" id="UP000544127"/>
    </source>
</evidence>
<keyword evidence="2 7" id="KW-0328">Glycosyltransferase</keyword>
<feature type="domain" description="WWE" evidence="10">
    <location>
        <begin position="1393"/>
        <end position="1467"/>
    </location>
</feature>
<dbReference type="Pfam" id="PF23254">
    <property type="entry name" value="KH_PARP14_8"/>
    <property type="match status" value="1"/>
</dbReference>
<dbReference type="PANTHER" id="PTHR14453">
    <property type="entry name" value="PARP/ZINC FINGER CCCH TYPE DOMAIN CONTAINING PROTEIN"/>
    <property type="match status" value="1"/>
</dbReference>
<dbReference type="GO" id="GO:1990404">
    <property type="term" value="F:NAD+-protein mono-ADP-ribosyltransferase activity"/>
    <property type="evidence" value="ECO:0007669"/>
    <property type="project" value="TreeGrafter"/>
</dbReference>
<dbReference type="Pfam" id="PF00644">
    <property type="entry name" value="PARP"/>
    <property type="match status" value="1"/>
</dbReference>
<dbReference type="GO" id="GO:0070212">
    <property type="term" value="P:protein poly-ADP-ribosylation"/>
    <property type="evidence" value="ECO:0007669"/>
    <property type="project" value="TreeGrafter"/>
</dbReference>
<dbReference type="Pfam" id="PF23252">
    <property type="entry name" value="KH_PARP14_5"/>
    <property type="match status" value="1"/>
</dbReference>
<dbReference type="InterPro" id="IPR057047">
    <property type="entry name" value="PARP14_KH_5"/>
</dbReference>
<evidence type="ECO:0000256" key="5">
    <source>
        <dbReference type="ARBA" id="ARBA00023242"/>
    </source>
</evidence>
<feature type="compositionally biased region" description="Basic residues" evidence="9">
    <location>
        <begin position="858"/>
        <end position="870"/>
    </location>
</feature>
<dbReference type="FunFam" id="3.90.228.10:FF:000008">
    <property type="entry name" value="Poly [ADP-ribose] polymerase"/>
    <property type="match status" value="1"/>
</dbReference>
<dbReference type="InterPro" id="IPR004170">
    <property type="entry name" value="WWE_dom"/>
</dbReference>
<dbReference type="InterPro" id="IPR057050">
    <property type="entry name" value="RRM_PARP14_2"/>
</dbReference>
<keyword evidence="3 7" id="KW-0808">Transferase</keyword>
<dbReference type="Gene3D" id="3.90.228.10">
    <property type="match status" value="1"/>
</dbReference>
<dbReference type="PROSITE" id="PS51059">
    <property type="entry name" value="PARP_CATALYTIC"/>
    <property type="match status" value="1"/>
</dbReference>
<dbReference type="InterPro" id="IPR057043">
    <property type="entry name" value="PARP14_KH_2"/>
</dbReference>
<dbReference type="InterPro" id="IPR057045">
    <property type="entry name" value="PARP14_KH_3"/>
</dbReference>
<evidence type="ECO:0000256" key="2">
    <source>
        <dbReference type="ARBA" id="ARBA00022676"/>
    </source>
</evidence>
<keyword evidence="4 7" id="KW-0520">NAD</keyword>
<dbReference type="GO" id="GO:0005737">
    <property type="term" value="C:cytoplasm"/>
    <property type="evidence" value="ECO:0007669"/>
    <property type="project" value="TreeGrafter"/>
</dbReference>
<dbReference type="PANTHER" id="PTHR14453:SF89">
    <property type="entry name" value="PROTEIN MONO-ADP-RIBOSYLTRANSFERASE PARP14"/>
    <property type="match status" value="1"/>
</dbReference>
<evidence type="ECO:0000256" key="6">
    <source>
        <dbReference type="ARBA" id="ARBA00024347"/>
    </source>
</evidence>
<dbReference type="Pfam" id="PF23084">
    <property type="entry name" value="KH_PARP14_1"/>
    <property type="match status" value="1"/>
</dbReference>
<comment type="caution">
    <text evidence="13">The sequence shown here is derived from an EMBL/GenBank/DDBJ whole genome shotgun (WGS) entry which is preliminary data.</text>
</comment>
<evidence type="ECO:0000256" key="1">
    <source>
        <dbReference type="ARBA" id="ARBA00004123"/>
    </source>
</evidence>
<sequence length="1675" mass="187870">EPQREEDSEGSLSSTIVVLENVQETVKDCMLIMLVENISGLSEDDGDFSVELIPEICAAAVTFTRNTAVGEIAEKLNQHHRAKRHNITARCLEQTKSIRAENIPPHTHSDYLTVYFENKKNGDAQVEDVQQLPEEDAAIITFKDYKDVTNVLAKQHSLNKTPISVYPYYASLGTALYGKEGPQIKKPDPVTVPLDPYIWYYLQRNDRLIEAINSEMAKCNCEPTWPEPQCEDPLKCEVTLNPSATLSEKKRLVSRLIKTWNEDVSTAFSQSISKYKAAKYRVHAGVWEAIRNCFSHKDVVIIPFMSEELLVVVGEKEVVKNADQELRSLVENATREIEREKRRIEEIVIMEPGDYAILQSTGLEEKIHVDFPALQITYDHAQKIINLCGMAEEVYKVKGEILDNTRKMVKKMVNIHPYIFMFLERVDNETLSQSLFMAKQINAFYELGREVVILKGWGSENLLKAEEIIRKELDYKSITLEDESILQKEEWKMLTKHNCSNEALTVTQTKSQVIIAGFSQAVDKAFEELYNFIDENTQVQKIIGGKPMAVIIFFEKEKANVWGDLQAKGVKVDFRTERKGRVVSLSGPKREVLKGVTLVEEILSGLHYKRVVIREPGARSYFEEREHYFAATAKQDFKCLIRLERQAEEHQEEQEQMNRGKHCRQVTIGGAVVSVIKGNLCTHPVDVVVNASNEDLKHIGGLAEALSRAAGPELQQECDELVKKYGSLQPGCAVITGPGKLPCKNVIHAVGPRWKKEEAEKCVFLLRKTVKKSLQLAETYNHCSIAVPAVSSGIFGFPLELCTYSIVSSIKETLEESMGNISLKEVHLMDITQNNVDAFSKALKEVCMDSSPPYRSLHQTRKVHHPRKNKFSQNSKNFPSVTTEEGLDIIVKKGSIEDAATDVVVISVAQDLNLTKGPLSKALLGRAGPVLQSSLIEEGLREPPVEGSVLKTKGYNLACSVVLHAVVPAWSQRNASSKVFGDIITKCLEIAEGLSLKSITFPAIGTGILRYPGSLVARILFDKVFEYSSKNGLRSLEEVYFLLHPKDMTNIEQFSDELQSRCGNVKLPKISLNKASQGAEFSGTTSSLAYEMKVGAIVFQVAEGDITKEGGDVIVNITNQTFSLKTGVSKAILSSAGKAVEDECAQLAAQSNKSYITTQAGNLSCKKIIHFVAQDDIKELVSKVLQECELQQYSSVTFPAIGTGEAGRDPAVVADNMIDAVTGFARANSAPSVRTVKVVIFQPHLLNIFHKSMQKRENPAKTTGKSFLSKLTSLWSSEKSSPKGRMKIQPIFAKTFEMAVVQICGESQKKVEEAENWLKTAILKEQRKMEIKDESIVHFGEAENEELQKLQKNLKIALHVDSTSIHISGVEKDVWIAHSSIQKMIHTVKAAKQEEVKAELLQNLVQWKYMENDLYVPFSSLTNMHLEEAFVKKQKVISVTIDDKKYTADVETRCVVDDQGKNTPIIRIDKSEDQESVALPATWEDMQNQRLKIVELKPETKEYKDVQKQFQKTCSSFKIEKIERIQNPYFWKAYQIKKREMDNKNGTRNNEKLLFHGTSKDSVTLINNYGFNRSYAGTNGANYGNGAYFAVNANYSASDAYSKPDLQGKKHMYLARVLVGEYSQGLKGSITPAAKNPNNSVDLFDSSTDNVMNPSMFIIFNDIQAYPEYLITFTR</sequence>